<gene>
    <name evidence="2" type="ORF">PTTG_05371</name>
</gene>
<evidence type="ECO:0000256" key="1">
    <source>
        <dbReference type="SAM" id="MobiDB-lite"/>
    </source>
</evidence>
<keyword evidence="4" id="KW-1185">Reference proteome</keyword>
<sequence>MFSLPDRVSHPYSLRPRASSVTTRTACPSINPLGFDHNLLNHHPLGQPFPGDADATPVEQAAHASSGRMKWTQERRDYLTQSLVMSDICSDSPEALREIIVGNATMDTLKRVANSGQDVPAPSSNERVLHPSPSSEVDRLVIPPGLVGLHPQYQTPKPYPAISTDTTASMWESPTYQPGTPSRCSSADCPVYQAQVSDSPAVPDFSSNRIVFDDSWTQLPGWMSKPTAPHKSEPDNHQPIQVDDQPDLPQSSKEAAPT</sequence>
<reference evidence="2" key="2">
    <citation type="submission" date="2016-05" db="EMBL/GenBank/DDBJ databases">
        <title>Comparative analysis highlights variable genome content of wheat rusts and divergence of the mating loci.</title>
        <authorList>
            <person name="Cuomo C.A."/>
            <person name="Bakkeren G."/>
            <person name="Szabo L."/>
            <person name="Khalil H."/>
            <person name="Joly D."/>
            <person name="Goldberg J."/>
            <person name="Young S."/>
            <person name="Zeng Q."/>
            <person name="Fellers J."/>
        </authorList>
    </citation>
    <scope>NUCLEOTIDE SEQUENCE [LARGE SCALE GENOMIC DNA]</scope>
    <source>
        <strain evidence="2">1-1 BBBD Race 1</strain>
    </source>
</reference>
<organism evidence="2">
    <name type="scientific">Puccinia triticina (isolate 1-1 / race 1 (BBBD))</name>
    <name type="common">Brown leaf rust fungus</name>
    <dbReference type="NCBI Taxonomy" id="630390"/>
    <lineage>
        <taxon>Eukaryota</taxon>
        <taxon>Fungi</taxon>
        <taxon>Dikarya</taxon>
        <taxon>Basidiomycota</taxon>
        <taxon>Pucciniomycotina</taxon>
        <taxon>Pucciniomycetes</taxon>
        <taxon>Pucciniales</taxon>
        <taxon>Pucciniaceae</taxon>
        <taxon>Puccinia</taxon>
    </lineage>
</organism>
<reference evidence="2" key="1">
    <citation type="submission" date="2009-11" db="EMBL/GenBank/DDBJ databases">
        <authorList>
            <consortium name="The Broad Institute Genome Sequencing Platform"/>
            <person name="Ward D."/>
            <person name="Feldgarden M."/>
            <person name="Earl A."/>
            <person name="Young S.K."/>
            <person name="Zeng Q."/>
            <person name="Koehrsen M."/>
            <person name="Alvarado L."/>
            <person name="Berlin A."/>
            <person name="Bochicchio J."/>
            <person name="Borenstein D."/>
            <person name="Chapman S.B."/>
            <person name="Chen Z."/>
            <person name="Engels R."/>
            <person name="Freedman E."/>
            <person name="Gellesch M."/>
            <person name="Goldberg J."/>
            <person name="Griggs A."/>
            <person name="Gujja S."/>
            <person name="Heilman E."/>
            <person name="Heiman D."/>
            <person name="Hepburn T."/>
            <person name="Howarth C."/>
            <person name="Jen D."/>
            <person name="Larson L."/>
            <person name="Lewis B."/>
            <person name="Mehta T."/>
            <person name="Park D."/>
            <person name="Pearson M."/>
            <person name="Roberts A."/>
            <person name="Saif S."/>
            <person name="Shea T."/>
            <person name="Shenoy N."/>
            <person name="Sisk P."/>
            <person name="Stolte C."/>
            <person name="Sykes S."/>
            <person name="Thomson T."/>
            <person name="Walk T."/>
            <person name="White J."/>
            <person name="Yandava C."/>
            <person name="Izard J."/>
            <person name="Baranova O.V."/>
            <person name="Blanton J.M."/>
            <person name="Tanner A.C."/>
            <person name="Dewhirst F.E."/>
            <person name="Haas B."/>
            <person name="Nusbaum C."/>
            <person name="Birren B."/>
        </authorList>
    </citation>
    <scope>NUCLEOTIDE SEQUENCE [LARGE SCALE GENOMIC DNA]</scope>
    <source>
        <strain evidence="2">1-1 BBBD Race 1</strain>
    </source>
</reference>
<accession>A0A180GWL1</accession>
<feature type="region of interest" description="Disordered" evidence="1">
    <location>
        <begin position="114"/>
        <end position="136"/>
    </location>
</feature>
<protein>
    <submittedName>
        <fullName evidence="2 3">Uncharacterized protein</fullName>
    </submittedName>
</protein>
<evidence type="ECO:0000313" key="2">
    <source>
        <dbReference type="EMBL" id="OAV97217.1"/>
    </source>
</evidence>
<reference evidence="3" key="4">
    <citation type="submission" date="2025-05" db="UniProtKB">
        <authorList>
            <consortium name="EnsemblFungi"/>
        </authorList>
    </citation>
    <scope>IDENTIFICATION</scope>
    <source>
        <strain evidence="3">isolate 1-1 / race 1 (BBBD)</strain>
    </source>
</reference>
<dbReference type="EMBL" id="ADAS02000014">
    <property type="protein sequence ID" value="OAV97217.1"/>
    <property type="molecule type" value="Genomic_DNA"/>
</dbReference>
<feature type="region of interest" description="Disordered" evidence="1">
    <location>
        <begin position="217"/>
        <end position="258"/>
    </location>
</feature>
<feature type="region of interest" description="Disordered" evidence="1">
    <location>
        <begin position="38"/>
        <end position="71"/>
    </location>
</feature>
<feature type="non-terminal residue" evidence="2">
    <location>
        <position position="258"/>
    </location>
</feature>
<feature type="compositionally biased region" description="Polar residues" evidence="1">
    <location>
        <begin position="114"/>
        <end position="126"/>
    </location>
</feature>
<evidence type="ECO:0000313" key="3">
    <source>
        <dbReference type="EnsemblFungi" id="PTTG_05371-t43_1-p1"/>
    </source>
</evidence>
<evidence type="ECO:0000313" key="4">
    <source>
        <dbReference type="Proteomes" id="UP000005240"/>
    </source>
</evidence>
<reference evidence="3 4" key="3">
    <citation type="journal article" date="2017" name="G3 (Bethesda)">
        <title>Comparative analysis highlights variable genome content of wheat rusts and divergence of the mating loci.</title>
        <authorList>
            <person name="Cuomo C.A."/>
            <person name="Bakkeren G."/>
            <person name="Khalil H.B."/>
            <person name="Panwar V."/>
            <person name="Joly D."/>
            <person name="Linning R."/>
            <person name="Sakthikumar S."/>
            <person name="Song X."/>
            <person name="Adiconis X."/>
            <person name="Fan L."/>
            <person name="Goldberg J.M."/>
            <person name="Levin J.Z."/>
            <person name="Young S."/>
            <person name="Zeng Q."/>
            <person name="Anikster Y."/>
            <person name="Bruce M."/>
            <person name="Wang M."/>
            <person name="Yin C."/>
            <person name="McCallum B."/>
            <person name="Szabo L.J."/>
            <person name="Hulbert S."/>
            <person name="Chen X."/>
            <person name="Fellers J.P."/>
        </authorList>
    </citation>
    <scope>NUCLEOTIDE SEQUENCE</scope>
    <source>
        <strain evidence="3">isolate 1-1 / race 1 (BBBD)</strain>
        <strain evidence="4">Isolate 1-1 / race 1 (BBBD)</strain>
    </source>
</reference>
<dbReference type="EnsemblFungi" id="PTTG_05371-t43_1">
    <property type="protein sequence ID" value="PTTG_05371-t43_1-p1"/>
    <property type="gene ID" value="PTTG_05371"/>
</dbReference>
<dbReference type="AlphaFoldDB" id="A0A180GWL1"/>
<name>A0A180GWL1_PUCT1</name>
<dbReference type="Proteomes" id="UP000005240">
    <property type="component" value="Unassembled WGS sequence"/>
</dbReference>
<proteinExistence type="predicted"/>
<dbReference type="VEuPathDB" id="FungiDB:PTTG_05371"/>
<feature type="compositionally biased region" description="Polar residues" evidence="1">
    <location>
        <begin position="248"/>
        <end position="258"/>
    </location>
</feature>